<organism evidence="2 3">
    <name type="scientific">Austropuccinia psidii MF-1</name>
    <dbReference type="NCBI Taxonomy" id="1389203"/>
    <lineage>
        <taxon>Eukaryota</taxon>
        <taxon>Fungi</taxon>
        <taxon>Dikarya</taxon>
        <taxon>Basidiomycota</taxon>
        <taxon>Pucciniomycotina</taxon>
        <taxon>Pucciniomycetes</taxon>
        <taxon>Pucciniales</taxon>
        <taxon>Sphaerophragmiaceae</taxon>
        <taxon>Austropuccinia</taxon>
    </lineage>
</organism>
<protein>
    <submittedName>
        <fullName evidence="2">Uncharacterized protein</fullName>
    </submittedName>
</protein>
<accession>A0A9Q3IBT7</accession>
<gene>
    <name evidence="2" type="ORF">O181_075343</name>
</gene>
<evidence type="ECO:0000313" key="3">
    <source>
        <dbReference type="Proteomes" id="UP000765509"/>
    </source>
</evidence>
<dbReference type="EMBL" id="AVOT02040414">
    <property type="protein sequence ID" value="MBW0535628.1"/>
    <property type="molecule type" value="Genomic_DNA"/>
</dbReference>
<evidence type="ECO:0000313" key="2">
    <source>
        <dbReference type="EMBL" id="MBW0535628.1"/>
    </source>
</evidence>
<feature type="compositionally biased region" description="Polar residues" evidence="1">
    <location>
        <begin position="1"/>
        <end position="28"/>
    </location>
</feature>
<proteinExistence type="predicted"/>
<comment type="caution">
    <text evidence="2">The sequence shown here is derived from an EMBL/GenBank/DDBJ whole genome shotgun (WGS) entry which is preliminary data.</text>
</comment>
<evidence type="ECO:0000256" key="1">
    <source>
        <dbReference type="SAM" id="MobiDB-lite"/>
    </source>
</evidence>
<feature type="region of interest" description="Disordered" evidence="1">
    <location>
        <begin position="1"/>
        <end position="31"/>
    </location>
</feature>
<sequence length="109" mass="11966">MPQPIPQSMRNSTEFNEIQSSAPESGSEISDMVGSNELGIKVESLLQENNEDPPVLPDSQSPSSQKLNFKSYEKAKAVAPCAKGNYIQVTIFLKNCSNNSKLGKNSKRY</sequence>
<reference evidence="2" key="1">
    <citation type="submission" date="2021-03" db="EMBL/GenBank/DDBJ databases">
        <title>Draft genome sequence of rust myrtle Austropuccinia psidii MF-1, a brazilian biotype.</title>
        <authorList>
            <person name="Quecine M.C."/>
            <person name="Pachon D.M.R."/>
            <person name="Bonatelli M.L."/>
            <person name="Correr F.H."/>
            <person name="Franceschini L.M."/>
            <person name="Leite T.F."/>
            <person name="Margarido G.R.A."/>
            <person name="Almeida C.A."/>
            <person name="Ferrarezi J.A."/>
            <person name="Labate C.A."/>
        </authorList>
    </citation>
    <scope>NUCLEOTIDE SEQUENCE</scope>
    <source>
        <strain evidence="2">MF-1</strain>
    </source>
</reference>
<keyword evidence="3" id="KW-1185">Reference proteome</keyword>
<dbReference type="AlphaFoldDB" id="A0A9Q3IBT7"/>
<name>A0A9Q3IBT7_9BASI</name>
<dbReference type="Proteomes" id="UP000765509">
    <property type="component" value="Unassembled WGS sequence"/>
</dbReference>